<dbReference type="AlphaFoldDB" id="A0A0F9DVT6"/>
<dbReference type="InterPro" id="IPR027417">
    <property type="entry name" value="P-loop_NTPase"/>
</dbReference>
<dbReference type="EMBL" id="LAZR01027392">
    <property type="protein sequence ID" value="KKL65869.1"/>
    <property type="molecule type" value="Genomic_DNA"/>
</dbReference>
<protein>
    <recommendedName>
        <fullName evidence="2">Terminase large subunit gp17-like C-terminal domain-containing protein</fullName>
    </recommendedName>
</protein>
<evidence type="ECO:0008006" key="2">
    <source>
        <dbReference type="Google" id="ProtNLM"/>
    </source>
</evidence>
<organism evidence="1">
    <name type="scientific">marine sediment metagenome</name>
    <dbReference type="NCBI Taxonomy" id="412755"/>
    <lineage>
        <taxon>unclassified sequences</taxon>
        <taxon>metagenomes</taxon>
        <taxon>ecological metagenomes</taxon>
    </lineage>
</organism>
<dbReference type="Gene3D" id="3.40.50.300">
    <property type="entry name" value="P-loop containing nucleotide triphosphate hydrolases"/>
    <property type="match status" value="1"/>
</dbReference>
<sequence>MTQTQAYVEQTRDEALGNFFFFTRAVIGQDKLTDRFHKDMCDELQYVNALRRLWLVSRDHFKSTIVGIAYPLWLLIRNPEERILIAADTANNAEKKLAKIKQLILGSKGIRAFFPEIIPGNVRKTVWSDSEIILPREEAHAEPSISTVGAGGAVVGQHFTRIICDDIIAKEATDSPSVMSSVIRWADSLESLLVEPYVHTIDIVGTRWLHDDVYEHLRGHWKTGDDLEDRPFYREFIRSFWASPGEPLFPELYGGKKNALDFARRQQKQNAYLWSCDFENDPRSPEAEFQIEDLQSYQWDVSKEHVLFEEKDQTRVIGLAAMTVYMTVDPAYAKERGSSMGAIIVSGCVPTGEIFILEAIKDRWGGQGLIKAVKRMARKYQHYLRTLGVEATGTQQAWIDDLIKEMRRDGLFVRIDSLQPGGKAGKDARIRFQLQKYFGAKRVYITAEMDQLQRELRHFPLSKEKDLLDAAAYSAEHYWNRAVPIDRESKDKEMELVAAREATRNSRTGY</sequence>
<proteinExistence type="predicted"/>
<reference evidence="1" key="1">
    <citation type="journal article" date="2015" name="Nature">
        <title>Complex archaea that bridge the gap between prokaryotes and eukaryotes.</title>
        <authorList>
            <person name="Spang A."/>
            <person name="Saw J.H."/>
            <person name="Jorgensen S.L."/>
            <person name="Zaremba-Niedzwiedzka K."/>
            <person name="Martijn J."/>
            <person name="Lind A.E."/>
            <person name="van Eijk R."/>
            <person name="Schleper C."/>
            <person name="Guy L."/>
            <person name="Ettema T.J."/>
        </authorList>
    </citation>
    <scope>NUCLEOTIDE SEQUENCE</scope>
</reference>
<comment type="caution">
    <text evidence="1">The sequence shown here is derived from an EMBL/GenBank/DDBJ whole genome shotgun (WGS) entry which is preliminary data.</text>
</comment>
<gene>
    <name evidence="1" type="ORF">LCGC14_2150670</name>
</gene>
<accession>A0A0F9DVT6</accession>
<evidence type="ECO:0000313" key="1">
    <source>
        <dbReference type="EMBL" id="KKL65869.1"/>
    </source>
</evidence>
<name>A0A0F9DVT6_9ZZZZ</name>